<sequence length="172" mass="19243">MNIDQLELREPQMQIVPFGLPLPSMPFRTLPLQICIYMAYPMAPSWPQVSLTPSNLSKRVWDTFSSAAPQINAFSPPKRLKLTDASRKVARALPFSLSETPLHLAASNVVPPLAPSSKKKVKRPRSKVPVSIEYLRRSPRLLGLALKADLNIDTPQEEYNCPTHPPEFPFGC</sequence>
<evidence type="ECO:0000313" key="2">
    <source>
        <dbReference type="Proteomes" id="UP000026962"/>
    </source>
</evidence>
<dbReference type="Proteomes" id="UP000026962">
    <property type="component" value="Chromosome 4"/>
</dbReference>
<dbReference type="Gramene" id="OPUNC04G00880.1">
    <property type="protein sequence ID" value="OPUNC04G00880.1"/>
    <property type="gene ID" value="OPUNC04G00880"/>
</dbReference>
<evidence type="ECO:0000313" key="1">
    <source>
        <dbReference type="EnsemblPlants" id="OPUNC04G00880.1"/>
    </source>
</evidence>
<proteinExistence type="predicted"/>
<dbReference type="HOGENOM" id="CLU_111758_0_0_1"/>
<reference evidence="1" key="2">
    <citation type="submission" date="2018-05" db="EMBL/GenBank/DDBJ databases">
        <title>OpunRS2 (Oryza punctata Reference Sequence Version 2).</title>
        <authorList>
            <person name="Zhang J."/>
            <person name="Kudrna D."/>
            <person name="Lee S."/>
            <person name="Talag J."/>
            <person name="Welchert J."/>
            <person name="Wing R.A."/>
        </authorList>
    </citation>
    <scope>NUCLEOTIDE SEQUENCE [LARGE SCALE GENOMIC DNA]</scope>
</reference>
<protein>
    <submittedName>
        <fullName evidence="1">Uncharacterized protein</fullName>
    </submittedName>
</protein>
<reference evidence="1" key="1">
    <citation type="submission" date="2015-04" db="UniProtKB">
        <authorList>
            <consortium name="EnsemblPlants"/>
        </authorList>
    </citation>
    <scope>IDENTIFICATION</scope>
</reference>
<accession>A0A0E0KM87</accession>
<keyword evidence="2" id="KW-1185">Reference proteome</keyword>
<dbReference type="EnsemblPlants" id="OPUNC04G00880.1">
    <property type="protein sequence ID" value="OPUNC04G00880.1"/>
    <property type="gene ID" value="OPUNC04G00880"/>
</dbReference>
<name>A0A0E0KM87_ORYPU</name>
<organism evidence="1">
    <name type="scientific">Oryza punctata</name>
    <name type="common">Red rice</name>
    <dbReference type="NCBI Taxonomy" id="4537"/>
    <lineage>
        <taxon>Eukaryota</taxon>
        <taxon>Viridiplantae</taxon>
        <taxon>Streptophyta</taxon>
        <taxon>Embryophyta</taxon>
        <taxon>Tracheophyta</taxon>
        <taxon>Spermatophyta</taxon>
        <taxon>Magnoliopsida</taxon>
        <taxon>Liliopsida</taxon>
        <taxon>Poales</taxon>
        <taxon>Poaceae</taxon>
        <taxon>BOP clade</taxon>
        <taxon>Oryzoideae</taxon>
        <taxon>Oryzeae</taxon>
        <taxon>Oryzinae</taxon>
        <taxon>Oryza</taxon>
    </lineage>
</organism>
<dbReference type="AlphaFoldDB" id="A0A0E0KM87"/>